<organism evidence="6 7">
    <name type="scientific">Morganella morganii</name>
    <name type="common">Proteus morganii</name>
    <dbReference type="NCBI Taxonomy" id="582"/>
    <lineage>
        <taxon>Bacteria</taxon>
        <taxon>Pseudomonadati</taxon>
        <taxon>Pseudomonadota</taxon>
        <taxon>Gammaproteobacteria</taxon>
        <taxon>Enterobacterales</taxon>
        <taxon>Morganellaceae</taxon>
        <taxon>Morganella</taxon>
    </lineage>
</organism>
<feature type="domain" description="FimH mannose-binding" evidence="5">
    <location>
        <begin position="23"/>
        <end position="166"/>
    </location>
</feature>
<dbReference type="Pfam" id="PF09160">
    <property type="entry name" value="FimH_man-bind"/>
    <property type="match status" value="1"/>
</dbReference>
<comment type="caution">
    <text evidence="6">The sequence shown here is derived from an EMBL/GenBank/DDBJ whole genome shotgun (WGS) entry which is preliminary data.</text>
</comment>
<dbReference type="InterPro" id="IPR008966">
    <property type="entry name" value="Adhesion_dom_sf"/>
</dbReference>
<gene>
    <name evidence="6" type="ORF">UA45_12360</name>
</gene>
<feature type="signal peptide" evidence="4">
    <location>
        <begin position="1"/>
        <end position="20"/>
    </location>
</feature>
<dbReference type="Proteomes" id="UP000032582">
    <property type="component" value="Unassembled WGS sequence"/>
</dbReference>
<dbReference type="PANTHER" id="PTHR33420:SF14">
    <property type="entry name" value="TYPE 1 FIMBRIN D-MANNOSE SPECIFIC ADHESIN"/>
    <property type="match status" value="1"/>
</dbReference>
<dbReference type="PANTHER" id="PTHR33420">
    <property type="entry name" value="FIMBRIAL SUBUNIT ELFA-RELATED"/>
    <property type="match status" value="1"/>
</dbReference>
<keyword evidence="3" id="KW-0281">Fimbrium</keyword>
<dbReference type="SUPFAM" id="SSF49401">
    <property type="entry name" value="Bacterial adhesins"/>
    <property type="match status" value="2"/>
</dbReference>
<evidence type="ECO:0000313" key="6">
    <source>
        <dbReference type="EMBL" id="KJF77476.1"/>
    </source>
</evidence>
<evidence type="ECO:0000256" key="1">
    <source>
        <dbReference type="ARBA" id="ARBA00004561"/>
    </source>
</evidence>
<feature type="chain" id="PRO_5002332520" evidence="4">
    <location>
        <begin position="21"/>
        <end position="301"/>
    </location>
</feature>
<dbReference type="Gene3D" id="2.60.40.1090">
    <property type="entry name" value="Fimbrial-type adhesion domain"/>
    <property type="match status" value="2"/>
</dbReference>
<dbReference type="GO" id="GO:0043709">
    <property type="term" value="P:cell adhesion involved in single-species biofilm formation"/>
    <property type="evidence" value="ECO:0007669"/>
    <property type="project" value="TreeGrafter"/>
</dbReference>
<dbReference type="GO" id="GO:0009289">
    <property type="term" value="C:pilus"/>
    <property type="evidence" value="ECO:0007669"/>
    <property type="project" value="UniProtKB-SubCell"/>
</dbReference>
<reference evidence="6 7" key="1">
    <citation type="submission" date="2015-02" db="EMBL/GenBank/DDBJ databases">
        <title>Whole genome shotgun sequencing of cultured foodborne pathogen.</title>
        <authorList>
            <person name="Timme R."/>
            <person name="Allard M.W."/>
            <person name="Strain E."/>
            <person name="Evans P.S."/>
            <person name="Brown E."/>
        </authorList>
    </citation>
    <scope>NUCLEOTIDE SEQUENCE [LARGE SCALE GENOMIC DNA]</scope>
    <source>
        <strain evidence="6 7">GCSL-TSO-24</strain>
    </source>
</reference>
<evidence type="ECO:0000256" key="4">
    <source>
        <dbReference type="SAM" id="SignalP"/>
    </source>
</evidence>
<name>A0A0D8L8K7_MORMO</name>
<dbReference type="CDD" id="cd10466">
    <property type="entry name" value="FimH_man-bind"/>
    <property type="match status" value="1"/>
</dbReference>
<proteinExistence type="inferred from homology"/>
<evidence type="ECO:0000256" key="3">
    <source>
        <dbReference type="ARBA" id="ARBA00023263"/>
    </source>
</evidence>
<comment type="similarity">
    <text evidence="2">Belongs to the fimbrial protein family.</text>
</comment>
<keyword evidence="4" id="KW-0732">Signal</keyword>
<dbReference type="InterPro" id="IPR036937">
    <property type="entry name" value="Adhesion_dom_fimbrial_sf"/>
</dbReference>
<evidence type="ECO:0000313" key="7">
    <source>
        <dbReference type="Proteomes" id="UP000032582"/>
    </source>
</evidence>
<accession>A0A0D8L8K7</accession>
<sequence>MVFKSYSYFFMLMLSAKVLAFSCSVDGGSNIGTGTTNVRVNLDPVIAPNQNLVVDLSQHISCWNSYGGWQDTDHINLVKGSGFGGSLTDFKGSLYWNGSTYPFPLMTDTNVLDIGEKTPMPLPLKLFLTPISAAGGVIIKPGDIIAYIHMYKIAEWNGGDPRNFSWVIIANNTVTIPTGGCDVDNRDLTVNLPDYPGTAEIPLRVYCASNQRLSFYLTGPTTDSSQQLFKNLISPESSGAQGIGIQVLRKGEAIRAQKLVPLGVVNTTYTSLGLSATYGRTPEPLSAGRVQSIISVTFVYE</sequence>
<dbReference type="InterPro" id="IPR015243">
    <property type="entry name" value="FimH_man-bd"/>
</dbReference>
<evidence type="ECO:0000259" key="5">
    <source>
        <dbReference type="Pfam" id="PF09160"/>
    </source>
</evidence>
<dbReference type="EMBL" id="JZSH01000138">
    <property type="protein sequence ID" value="KJF77476.1"/>
    <property type="molecule type" value="Genomic_DNA"/>
</dbReference>
<protein>
    <submittedName>
        <fullName evidence="6">Fimbrial protein</fullName>
    </submittedName>
</protein>
<dbReference type="PATRIC" id="fig|582.24.peg.3887"/>
<comment type="subcellular location">
    <subcellularLocation>
        <location evidence="1">Fimbrium</location>
    </subcellularLocation>
</comment>
<evidence type="ECO:0000256" key="2">
    <source>
        <dbReference type="ARBA" id="ARBA00006671"/>
    </source>
</evidence>
<dbReference type="AlphaFoldDB" id="A0A0D8L8K7"/>
<dbReference type="InterPro" id="IPR050263">
    <property type="entry name" value="Bact_Fimbrial_Adh_Pro"/>
</dbReference>